<dbReference type="RefSeq" id="WP_150026337.1">
    <property type="nucleotide sequence ID" value="NZ_CP043909.1"/>
</dbReference>
<organism evidence="3 4">
    <name type="scientific">Acinetobacter suaedae</name>
    <dbReference type="NCBI Taxonomy" id="2609668"/>
    <lineage>
        <taxon>Bacteria</taxon>
        <taxon>Pseudomonadati</taxon>
        <taxon>Pseudomonadota</taxon>
        <taxon>Gammaproteobacteria</taxon>
        <taxon>Moraxellales</taxon>
        <taxon>Moraxellaceae</taxon>
        <taxon>Acinetobacter</taxon>
    </lineage>
</organism>
<proteinExistence type="predicted"/>
<accession>A0A5P1UVH0</accession>
<dbReference type="AlphaFoldDB" id="A0A5P1UVH0"/>
<evidence type="ECO:0000256" key="1">
    <source>
        <dbReference type="SAM" id="Coils"/>
    </source>
</evidence>
<keyword evidence="4" id="KW-1185">Reference proteome</keyword>
<evidence type="ECO:0000259" key="2">
    <source>
        <dbReference type="Pfam" id="PF20158"/>
    </source>
</evidence>
<sequence>MKIIIEYESSWRNSFLSDEKEDGDLKRNFIATSKQLPKNFKEVGITHNTVMGILNRLIGEQKKLFKARQRTDYFFKEIEDQVTFFDKAEETSEIVYLRNVSKDSEDPKAFTGIVKAADLSFTSNYSLSLWGILFLEINEVISYVLNDEKIDLSKFEKKIHPIDIKNRLSSFSGAINNEGEILKLIEKFEKHLIDFEMKNFENKVNISTIYALLIYWQLNQLRKKYDVSSVLSPQGKLTGISLSGIFTEKDFMARYSTGGKKKSWGSPYVLPSKKVSEPTKMLTKANNGRLEIHLNISREQAKDLEEKIENAGVSSFYLGKKGLAYVTDIRV</sequence>
<keyword evidence="1" id="KW-0175">Coiled coil</keyword>
<feature type="domain" description="Cas5fv helical" evidence="2">
    <location>
        <begin position="104"/>
        <end position="262"/>
    </location>
</feature>
<protein>
    <recommendedName>
        <fullName evidence="2">Cas5fv helical domain-containing protein</fullName>
    </recommendedName>
</protein>
<dbReference type="EMBL" id="CP043909">
    <property type="protein sequence ID" value="QER40123.1"/>
    <property type="molecule type" value="Genomic_DNA"/>
</dbReference>
<name>A0A5P1UVH0_9GAMM</name>
<gene>
    <name evidence="3" type="ORF">F2A31_10525</name>
</gene>
<evidence type="ECO:0000313" key="4">
    <source>
        <dbReference type="Proteomes" id="UP000325177"/>
    </source>
</evidence>
<dbReference type="CDD" id="cd21143">
    <property type="entry name" value="Cas5fv"/>
    <property type="match status" value="1"/>
</dbReference>
<reference evidence="3 4" key="1">
    <citation type="submission" date="2019-09" db="EMBL/GenBank/DDBJ databases">
        <title>Acinetobacter sp. C16S1 isolated from saline soil.</title>
        <authorList>
            <person name="Xu L."/>
            <person name="Sun J.-Q."/>
        </authorList>
    </citation>
    <scope>NUCLEOTIDE SEQUENCE [LARGE SCALE GENOMIC DNA]</scope>
    <source>
        <strain evidence="3 4">C16S1</strain>
    </source>
</reference>
<dbReference type="InterPro" id="IPR047583">
    <property type="entry name" value="Cas5fv"/>
</dbReference>
<dbReference type="Proteomes" id="UP000325177">
    <property type="component" value="Chromosome"/>
</dbReference>
<dbReference type="InterPro" id="IPR045374">
    <property type="entry name" value="Cas5fv_helical"/>
</dbReference>
<dbReference type="KEGG" id="asue:F2A31_10525"/>
<evidence type="ECO:0000313" key="3">
    <source>
        <dbReference type="EMBL" id="QER40123.1"/>
    </source>
</evidence>
<feature type="coiled-coil region" evidence="1">
    <location>
        <begin position="287"/>
        <end position="314"/>
    </location>
</feature>
<dbReference type="Pfam" id="PF20158">
    <property type="entry name" value="Cas5fv_helical"/>
    <property type="match status" value="1"/>
</dbReference>